<proteinExistence type="predicted"/>
<dbReference type="RefSeq" id="WP_316070816.1">
    <property type="nucleotide sequence ID" value="NZ_JAVNWW010000005.1"/>
</dbReference>
<protein>
    <submittedName>
        <fullName evidence="1">Uncharacterized protein</fullName>
    </submittedName>
</protein>
<evidence type="ECO:0000313" key="1">
    <source>
        <dbReference type="EMBL" id="MDU0809412.1"/>
    </source>
</evidence>
<dbReference type="Proteomes" id="UP001249959">
    <property type="component" value="Unassembled WGS sequence"/>
</dbReference>
<gene>
    <name evidence="1" type="ORF">PQG45_10220</name>
</gene>
<comment type="caution">
    <text evidence="1">The sequence shown here is derived from an EMBL/GenBank/DDBJ whole genome shotgun (WGS) entry which is preliminary data.</text>
</comment>
<accession>A0ABU3TUX0</accession>
<dbReference type="EMBL" id="JAVNWW010000005">
    <property type="protein sequence ID" value="MDU0809412.1"/>
    <property type="molecule type" value="Genomic_DNA"/>
</dbReference>
<organism evidence="1 2">
    <name type="scientific">Aquirufa regiilacus</name>
    <dbReference type="NCBI Taxonomy" id="3024868"/>
    <lineage>
        <taxon>Bacteria</taxon>
        <taxon>Pseudomonadati</taxon>
        <taxon>Bacteroidota</taxon>
        <taxon>Cytophagia</taxon>
        <taxon>Cytophagales</taxon>
        <taxon>Flectobacillaceae</taxon>
        <taxon>Aquirufa</taxon>
    </lineage>
</organism>
<sequence>MLKGIVVYFLFLFCLLTKDGISLALDVIREKGNIACEMNLEDSFEEDSLDDIFASEDFGLALNQNSQDGFIDKSIDDQYQKSVLNVLLEQVSPPPRIA</sequence>
<reference evidence="1 2" key="1">
    <citation type="submission" date="2023-09" db="EMBL/GenBank/DDBJ databases">
        <title>Aquirufa genomes.</title>
        <authorList>
            <person name="Pitt A."/>
        </authorList>
    </citation>
    <scope>NUCLEOTIDE SEQUENCE [LARGE SCALE GENOMIC DNA]</scope>
    <source>
        <strain evidence="1 2">LEOWEIH-7C</strain>
    </source>
</reference>
<evidence type="ECO:0000313" key="2">
    <source>
        <dbReference type="Proteomes" id="UP001249959"/>
    </source>
</evidence>
<name>A0ABU3TUX0_9BACT</name>
<keyword evidence="2" id="KW-1185">Reference proteome</keyword>